<dbReference type="InterPro" id="IPR035979">
    <property type="entry name" value="RBD_domain_sf"/>
</dbReference>
<dbReference type="SMART" id="SM00360">
    <property type="entry name" value="RRM"/>
    <property type="match status" value="1"/>
</dbReference>
<name>A0ABC8S3U3_9AQUA</name>
<protein>
    <recommendedName>
        <fullName evidence="3">RRM domain-containing protein</fullName>
    </recommendedName>
</protein>
<reference evidence="4 5" key="1">
    <citation type="submission" date="2024-02" db="EMBL/GenBank/DDBJ databases">
        <authorList>
            <person name="Vignale AGUSTIN F."/>
            <person name="Sosa J E."/>
            <person name="Modenutti C."/>
        </authorList>
    </citation>
    <scope>NUCLEOTIDE SEQUENCE [LARGE SCALE GENOMIC DNA]</scope>
</reference>
<dbReference type="AlphaFoldDB" id="A0ABC8S3U3"/>
<sequence length="120" mass="13348">MFGKGGRDRFHRDLKRTVMGGTIPPSSYLWVGNLGHNINKSTLTNHFLQFGELESIAFQPGCSYAFINFKNEGEAFTAVRELQGFVVAGNPLRIEFTKVVSVVHLCLSSLKYHLAVISCI</sequence>
<dbReference type="GO" id="GO:0003723">
    <property type="term" value="F:RNA binding"/>
    <property type="evidence" value="ECO:0007669"/>
    <property type="project" value="UniProtKB-UniRule"/>
</dbReference>
<accession>A0ABC8S3U3</accession>
<feature type="domain" description="RRM" evidence="3">
    <location>
        <begin position="27"/>
        <end position="99"/>
    </location>
</feature>
<proteinExistence type="predicted"/>
<organism evidence="4 5">
    <name type="scientific">Ilex paraguariensis</name>
    <name type="common">yerba mate</name>
    <dbReference type="NCBI Taxonomy" id="185542"/>
    <lineage>
        <taxon>Eukaryota</taxon>
        <taxon>Viridiplantae</taxon>
        <taxon>Streptophyta</taxon>
        <taxon>Embryophyta</taxon>
        <taxon>Tracheophyta</taxon>
        <taxon>Spermatophyta</taxon>
        <taxon>Magnoliopsida</taxon>
        <taxon>eudicotyledons</taxon>
        <taxon>Gunneridae</taxon>
        <taxon>Pentapetalae</taxon>
        <taxon>asterids</taxon>
        <taxon>campanulids</taxon>
        <taxon>Aquifoliales</taxon>
        <taxon>Aquifoliaceae</taxon>
        <taxon>Ilex</taxon>
    </lineage>
</organism>
<evidence type="ECO:0000256" key="1">
    <source>
        <dbReference type="ARBA" id="ARBA00022884"/>
    </source>
</evidence>
<dbReference type="Gene3D" id="3.30.70.330">
    <property type="match status" value="1"/>
</dbReference>
<evidence type="ECO:0000259" key="3">
    <source>
        <dbReference type="PROSITE" id="PS50102"/>
    </source>
</evidence>
<dbReference type="SUPFAM" id="SSF54928">
    <property type="entry name" value="RNA-binding domain, RBD"/>
    <property type="match status" value="1"/>
</dbReference>
<dbReference type="CDD" id="cd00590">
    <property type="entry name" value="RRM_SF"/>
    <property type="match status" value="1"/>
</dbReference>
<gene>
    <name evidence="4" type="ORF">ILEXP_LOCUS19984</name>
</gene>
<evidence type="ECO:0000256" key="2">
    <source>
        <dbReference type="PROSITE-ProRule" id="PRU00176"/>
    </source>
</evidence>
<dbReference type="InterPro" id="IPR000504">
    <property type="entry name" value="RRM_dom"/>
</dbReference>
<evidence type="ECO:0000313" key="5">
    <source>
        <dbReference type="Proteomes" id="UP001642360"/>
    </source>
</evidence>
<dbReference type="Pfam" id="PF00076">
    <property type="entry name" value="RRM_1"/>
    <property type="match status" value="1"/>
</dbReference>
<dbReference type="PANTHER" id="PTHR23189">
    <property type="entry name" value="RNA RECOGNITION MOTIF-CONTAINING"/>
    <property type="match status" value="1"/>
</dbReference>
<dbReference type="PROSITE" id="PS50102">
    <property type="entry name" value="RRM"/>
    <property type="match status" value="1"/>
</dbReference>
<dbReference type="EMBL" id="CAUOFW020002169">
    <property type="protein sequence ID" value="CAK9151822.1"/>
    <property type="molecule type" value="Genomic_DNA"/>
</dbReference>
<comment type="caution">
    <text evidence="4">The sequence shown here is derived from an EMBL/GenBank/DDBJ whole genome shotgun (WGS) entry which is preliminary data.</text>
</comment>
<dbReference type="InterPro" id="IPR012677">
    <property type="entry name" value="Nucleotide-bd_a/b_plait_sf"/>
</dbReference>
<keyword evidence="5" id="KW-1185">Reference proteome</keyword>
<evidence type="ECO:0000313" key="4">
    <source>
        <dbReference type="EMBL" id="CAK9151822.1"/>
    </source>
</evidence>
<keyword evidence="1 2" id="KW-0694">RNA-binding</keyword>
<dbReference type="Proteomes" id="UP001642360">
    <property type="component" value="Unassembled WGS sequence"/>
</dbReference>